<dbReference type="PROSITE" id="PS50005">
    <property type="entry name" value="TPR"/>
    <property type="match status" value="1"/>
</dbReference>
<dbReference type="InterPro" id="IPR011990">
    <property type="entry name" value="TPR-like_helical_dom_sf"/>
</dbReference>
<dbReference type="Gene3D" id="3.40.50.300">
    <property type="entry name" value="P-loop containing nucleotide triphosphate hydrolases"/>
    <property type="match status" value="1"/>
</dbReference>
<evidence type="ECO:0000256" key="1">
    <source>
        <dbReference type="PROSITE-ProRule" id="PRU00339"/>
    </source>
</evidence>
<dbReference type="eggNOG" id="COG0457">
    <property type="taxonomic scope" value="Bacteria"/>
</dbReference>
<keyword evidence="3" id="KW-1185">Reference proteome</keyword>
<evidence type="ECO:0000313" key="2">
    <source>
        <dbReference type="EMBL" id="CCH32802.1"/>
    </source>
</evidence>
<dbReference type="InterPro" id="IPR019734">
    <property type="entry name" value="TPR_rpt"/>
</dbReference>
<evidence type="ECO:0000313" key="3">
    <source>
        <dbReference type="Proteomes" id="UP000006281"/>
    </source>
</evidence>
<dbReference type="Proteomes" id="UP000006281">
    <property type="component" value="Chromosome"/>
</dbReference>
<dbReference type="Pfam" id="PF13424">
    <property type="entry name" value="TPR_12"/>
    <property type="match status" value="2"/>
</dbReference>
<name>K0K5D4_SACES</name>
<dbReference type="PANTHER" id="PTHR47691:SF3">
    <property type="entry name" value="HTH-TYPE TRANSCRIPTIONAL REGULATOR RV0890C-RELATED"/>
    <property type="match status" value="1"/>
</dbReference>
<gene>
    <name evidence="2" type="ordered locus">BN6_55430</name>
</gene>
<protein>
    <submittedName>
        <fullName evidence="2">Two-component system, response regulator</fullName>
    </submittedName>
</protein>
<feature type="repeat" description="TPR" evidence="1">
    <location>
        <begin position="561"/>
        <end position="594"/>
    </location>
</feature>
<dbReference type="EMBL" id="HE804045">
    <property type="protein sequence ID" value="CCH32802.1"/>
    <property type="molecule type" value="Genomic_DNA"/>
</dbReference>
<dbReference type="InterPro" id="IPR027417">
    <property type="entry name" value="P-loop_NTPase"/>
</dbReference>
<dbReference type="eggNOG" id="COG3903">
    <property type="taxonomic scope" value="Bacteria"/>
</dbReference>
<sequence length="658" mass="71701">MELHRLDSLLDGDEGGGRAIMISAIDGTAGIGKTALALFWAHRVAARFPDGQLYVNLRGFDPGGQALSTDQVVQGFLDAFDVPPERVPGSPHARVGLYRSILAQRRMLILLDNARDADHMRNLLPGGSTSLVVATSRNKMTDLVVHEGAYSISLDVLTRDDAIQLVQRRLGAVILPATVDQLVDRCGRLPLALSIVAARASENPMLPLGTLIEELKDERTRLDFLNGGAPAVDLRTVFASSYGDLSPEGARLFAMLGVHPGPDVSTAAAAASSGGSVERTRSVMRELTRANLVIEHQPARFLLHDLVWAYARDCVHSRLTVTERDLATGSLLAYYLCTATAAALTLAPYRVEISLPAVPASVIGEQFSTYEDAFQWFESEHAVLVALIGEAAGKGLAAYAWRLAWALTDFLDRQGHWSHQVRVQEMALTMAEGSSDHEGVAHTHRNLGHASARLGLHQRAQEHILRSIELFADLSNGGGEAAARLSGAWVFELQKRCDVSLTHAQRALELYERLNDQPGIGRAANAVGWYLTLLGRHEEAIVYCEHALDVLASHGVRHDEAYTWESLGHAYQHLGRNVEALSSYANALDLLRDLGDRYYEAVVLRRVGSTHLASGDAPMASRTWLRALSILDELGHPDAGELRAELRTQGMRGAEILR</sequence>
<dbReference type="SUPFAM" id="SSF52540">
    <property type="entry name" value="P-loop containing nucleoside triphosphate hydrolases"/>
    <property type="match status" value="1"/>
</dbReference>
<reference evidence="2 3" key="1">
    <citation type="journal article" date="2012" name="BMC Genomics">
        <title>Complete genome sequence of Saccharothrix espanaensis DSM 44229T and comparison to the other completely sequenced Pseudonocardiaceae.</title>
        <authorList>
            <person name="Strobel T."/>
            <person name="Al-Dilaimi A."/>
            <person name="Blom J."/>
            <person name="Gessner A."/>
            <person name="Kalinowski J."/>
            <person name="Luzhetska M."/>
            <person name="Puhler A."/>
            <person name="Szczepanowski R."/>
            <person name="Bechthold A."/>
            <person name="Ruckert C."/>
        </authorList>
    </citation>
    <scope>NUCLEOTIDE SEQUENCE [LARGE SCALE GENOMIC DNA]</scope>
    <source>
        <strain evidence="3">ATCC 51144 / DSM 44229 / JCM 9112 / NBRC 15066 / NRRL 15764</strain>
    </source>
</reference>
<dbReference type="AlphaFoldDB" id="K0K5D4"/>
<dbReference type="PRINTS" id="PR00364">
    <property type="entry name" value="DISEASERSIST"/>
</dbReference>
<dbReference type="PANTHER" id="PTHR47691">
    <property type="entry name" value="REGULATOR-RELATED"/>
    <property type="match status" value="1"/>
</dbReference>
<accession>K0K5D4</accession>
<dbReference type="SUPFAM" id="SSF48452">
    <property type="entry name" value="TPR-like"/>
    <property type="match status" value="1"/>
</dbReference>
<dbReference type="GO" id="GO:0043531">
    <property type="term" value="F:ADP binding"/>
    <property type="evidence" value="ECO:0007669"/>
    <property type="project" value="InterPro"/>
</dbReference>
<dbReference type="SMART" id="SM00028">
    <property type="entry name" value="TPR"/>
    <property type="match status" value="5"/>
</dbReference>
<dbReference type="KEGG" id="sesp:BN6_55430"/>
<proteinExistence type="predicted"/>
<dbReference type="Gene3D" id="1.25.40.10">
    <property type="entry name" value="Tetratricopeptide repeat domain"/>
    <property type="match status" value="1"/>
</dbReference>
<keyword evidence="1" id="KW-0802">TPR repeat</keyword>
<dbReference type="HOGENOM" id="CLU_004665_2_1_11"/>
<organism evidence="2 3">
    <name type="scientific">Saccharothrix espanaensis (strain ATCC 51144 / DSM 44229 / JCM 9112 / NBRC 15066 / NRRL 15764)</name>
    <dbReference type="NCBI Taxonomy" id="1179773"/>
    <lineage>
        <taxon>Bacteria</taxon>
        <taxon>Bacillati</taxon>
        <taxon>Actinomycetota</taxon>
        <taxon>Actinomycetes</taxon>
        <taxon>Pseudonocardiales</taxon>
        <taxon>Pseudonocardiaceae</taxon>
        <taxon>Saccharothrix</taxon>
    </lineage>
</organism>
<dbReference type="PATRIC" id="fig|1179773.3.peg.5584"/>
<dbReference type="STRING" id="1179773.BN6_55430"/>